<dbReference type="AlphaFoldDB" id="A0A2G8T899"/>
<organism evidence="1 2">
    <name type="scientific">Massilia eurypsychrophila</name>
    <dbReference type="NCBI Taxonomy" id="1485217"/>
    <lineage>
        <taxon>Bacteria</taxon>
        <taxon>Pseudomonadati</taxon>
        <taxon>Pseudomonadota</taxon>
        <taxon>Betaproteobacteria</taxon>
        <taxon>Burkholderiales</taxon>
        <taxon>Oxalobacteraceae</taxon>
        <taxon>Telluria group</taxon>
        <taxon>Massilia</taxon>
    </lineage>
</organism>
<protein>
    <submittedName>
        <fullName evidence="1">Uncharacterized protein</fullName>
    </submittedName>
</protein>
<dbReference type="Proteomes" id="UP000230390">
    <property type="component" value="Unassembled WGS sequence"/>
</dbReference>
<dbReference type="SUPFAM" id="SSF56235">
    <property type="entry name" value="N-terminal nucleophile aminohydrolases (Ntn hydrolases)"/>
    <property type="match status" value="1"/>
</dbReference>
<keyword evidence="2" id="KW-1185">Reference proteome</keyword>
<accession>A0A2G8T899</accession>
<comment type="caution">
    <text evidence="1">The sequence shown here is derived from an EMBL/GenBank/DDBJ whole genome shotgun (WGS) entry which is preliminary data.</text>
</comment>
<evidence type="ECO:0000313" key="2">
    <source>
        <dbReference type="Proteomes" id="UP000230390"/>
    </source>
</evidence>
<reference evidence="1 2" key="1">
    <citation type="submission" date="2017-10" db="EMBL/GenBank/DDBJ databases">
        <title>Massilia psychrophilum sp. nov., a novel purple-pigmented bacterium isolated from Tianshan glacier, Xinjiang Municipality, China.</title>
        <authorList>
            <person name="Wang H."/>
        </authorList>
    </citation>
    <scope>NUCLEOTIDE SEQUENCE [LARGE SCALE GENOMIC DNA]</scope>
    <source>
        <strain evidence="1 2">JCM 30074</strain>
    </source>
</reference>
<name>A0A2G8T899_9BURK</name>
<dbReference type="EMBL" id="PDOC01000080">
    <property type="protein sequence ID" value="PIL41878.1"/>
    <property type="molecule type" value="Genomic_DNA"/>
</dbReference>
<gene>
    <name evidence="1" type="ORF">CR105_27375</name>
</gene>
<dbReference type="InterPro" id="IPR029055">
    <property type="entry name" value="Ntn_hydrolases_N"/>
</dbReference>
<proteinExistence type="predicted"/>
<evidence type="ECO:0000313" key="1">
    <source>
        <dbReference type="EMBL" id="PIL41878.1"/>
    </source>
</evidence>
<dbReference type="OrthoDB" id="8354941at2"/>
<sequence>MTCVVAIKHNGSVYMGADSAGSDLYTIRTRIDPKIHKVGAFMFGFTTSFRMGQLLAHAFKAPDRDPRISVEKFMSTSFIDAVRDCLKAGGWASKANDTEQGGTFLVSYEARVFCIFGDYQVAESALPYEAVGCGTDFAMGSLFSTDGTALTPSERINKALQAAESFSCGVRGPFIQHVQAANG</sequence>
<dbReference type="Gene3D" id="3.60.20.10">
    <property type="entry name" value="Glutamine Phosphoribosylpyrophosphate, subunit 1, domain 1"/>
    <property type="match status" value="1"/>
</dbReference>